<reference evidence="1 2" key="1">
    <citation type="submission" date="2022-11" db="EMBL/GenBank/DDBJ databases">
        <title>Minimal conservation of predation-associated metabolite biosynthetic gene clusters underscores biosynthetic potential of Myxococcota including descriptions for ten novel species: Archangium lansinium sp. nov., Myxococcus landrumus sp. nov., Nannocystis bai.</title>
        <authorList>
            <person name="Ahearne A."/>
            <person name="Stevens C."/>
            <person name="Dowd S."/>
        </authorList>
    </citation>
    <scope>NUCLEOTIDE SEQUENCE [LARGE SCALE GENOMIC DNA]</scope>
    <source>
        <strain evidence="1 2">NCELM</strain>
    </source>
</reference>
<evidence type="ECO:0000313" key="2">
    <source>
        <dbReference type="Proteomes" id="UP001217838"/>
    </source>
</evidence>
<keyword evidence="2" id="KW-1185">Reference proteome</keyword>
<sequence>MPFRELSIVALLALLLPGCQGRRGPSAIEAGGANPCESCAEGEFCNLSTGDDPECNYRGCEPIPEACAACFASPSRCDATGLDRCLNYSSICYLADLESAELADDGTIVISCSEINDTGCET</sequence>
<proteinExistence type="predicted"/>
<dbReference type="EMBL" id="JAQNDN010000001">
    <property type="protein sequence ID" value="MDC0666493.1"/>
    <property type="molecule type" value="Genomic_DNA"/>
</dbReference>
<comment type="caution">
    <text evidence="1">The sequence shown here is derived from an EMBL/GenBank/DDBJ whole genome shotgun (WGS) entry which is preliminary data.</text>
</comment>
<dbReference type="Proteomes" id="UP001217838">
    <property type="component" value="Unassembled WGS sequence"/>
</dbReference>
<organism evidence="1 2">
    <name type="scientific">Nannocystis radixulma</name>
    <dbReference type="NCBI Taxonomy" id="2995305"/>
    <lineage>
        <taxon>Bacteria</taxon>
        <taxon>Pseudomonadati</taxon>
        <taxon>Myxococcota</taxon>
        <taxon>Polyangia</taxon>
        <taxon>Nannocystales</taxon>
        <taxon>Nannocystaceae</taxon>
        <taxon>Nannocystis</taxon>
    </lineage>
</organism>
<dbReference type="RefSeq" id="WP_271994064.1">
    <property type="nucleotide sequence ID" value="NZ_JAQNDN010000001.1"/>
</dbReference>
<gene>
    <name evidence="1" type="ORF">POL58_02030</name>
</gene>
<name>A0ABT5AXB8_9BACT</name>
<evidence type="ECO:0000313" key="1">
    <source>
        <dbReference type="EMBL" id="MDC0666493.1"/>
    </source>
</evidence>
<protein>
    <recommendedName>
        <fullName evidence="3">Kazal-type serine protease inhibitor domain-containing protein</fullName>
    </recommendedName>
</protein>
<accession>A0ABT5AXB8</accession>
<evidence type="ECO:0008006" key="3">
    <source>
        <dbReference type="Google" id="ProtNLM"/>
    </source>
</evidence>